<organism evidence="2 3">
    <name type="scientific">Sphingomonas lycopersici</name>
    <dbReference type="NCBI Taxonomy" id="2951807"/>
    <lineage>
        <taxon>Bacteria</taxon>
        <taxon>Pseudomonadati</taxon>
        <taxon>Pseudomonadota</taxon>
        <taxon>Alphaproteobacteria</taxon>
        <taxon>Sphingomonadales</taxon>
        <taxon>Sphingomonadaceae</taxon>
        <taxon>Sphingomonas</taxon>
    </lineage>
</organism>
<accession>A0AA42CQB1</accession>
<comment type="caution">
    <text evidence="2">The sequence shown here is derived from an EMBL/GenBank/DDBJ whole genome shotgun (WGS) entry which is preliminary data.</text>
</comment>
<keyword evidence="1" id="KW-0812">Transmembrane</keyword>
<protein>
    <recommendedName>
        <fullName evidence="4">Glycerophosphoryl diester phosphodiesterase membrane domain-containing protein</fullName>
    </recommendedName>
</protein>
<dbReference type="Proteomes" id="UP001165565">
    <property type="component" value="Unassembled WGS sequence"/>
</dbReference>
<dbReference type="RefSeq" id="WP_265269085.1">
    <property type="nucleotide sequence ID" value="NZ_JANFAU010000021.1"/>
</dbReference>
<evidence type="ECO:0000313" key="2">
    <source>
        <dbReference type="EMBL" id="MCW6535505.1"/>
    </source>
</evidence>
<feature type="transmembrane region" description="Helical" evidence="1">
    <location>
        <begin position="141"/>
        <end position="161"/>
    </location>
</feature>
<proteinExistence type="predicted"/>
<dbReference type="EMBL" id="JANFAV010000007">
    <property type="protein sequence ID" value="MCW6535505.1"/>
    <property type="molecule type" value="Genomic_DNA"/>
</dbReference>
<feature type="transmembrane region" description="Helical" evidence="1">
    <location>
        <begin position="116"/>
        <end position="135"/>
    </location>
</feature>
<evidence type="ECO:0000313" key="3">
    <source>
        <dbReference type="Proteomes" id="UP001165565"/>
    </source>
</evidence>
<feature type="transmembrane region" description="Helical" evidence="1">
    <location>
        <begin position="22"/>
        <end position="42"/>
    </location>
</feature>
<feature type="transmembrane region" description="Helical" evidence="1">
    <location>
        <begin position="212"/>
        <end position="240"/>
    </location>
</feature>
<name>A0AA42CQB1_9SPHN</name>
<dbReference type="AlphaFoldDB" id="A0AA42CQB1"/>
<keyword evidence="1" id="KW-0472">Membrane</keyword>
<feature type="transmembrane region" description="Helical" evidence="1">
    <location>
        <begin position="173"/>
        <end position="192"/>
    </location>
</feature>
<evidence type="ECO:0008006" key="4">
    <source>
        <dbReference type="Google" id="ProtNLM"/>
    </source>
</evidence>
<keyword evidence="1" id="KW-1133">Transmembrane helix</keyword>
<keyword evidence="3" id="KW-1185">Reference proteome</keyword>
<evidence type="ECO:0000256" key="1">
    <source>
        <dbReference type="SAM" id="Phobius"/>
    </source>
</evidence>
<feature type="transmembrane region" description="Helical" evidence="1">
    <location>
        <begin position="75"/>
        <end position="95"/>
    </location>
</feature>
<sequence length="248" mass="26959">MKLTLGRVLADAWTILRREGDLVLRVAAPFLFLPNFAVQLLVAPPPALPQSTGDRAAMQAWAQAIYSWMQANAGWYLLVNLVGIYGMAALTILLIHPARPDVRTALITAARRFGRFFLAYLLMAIPISLGFWLFVLPGLYMQARLIATIPALVVEAPIGAARAVGRSWRVTRGEWWGVLGAVVLIFLAQYLIRVPLSPADSFLRSAGHENPIVLALADAVMAAAEAAYQIAILGVGIAIYRRLASNGM</sequence>
<gene>
    <name evidence="2" type="ORF">NEE01_12015</name>
</gene>
<reference evidence="2" key="1">
    <citation type="submission" date="2022-06" db="EMBL/GenBank/DDBJ databases">
        <title>Sphingomonas sp. nov. isolated from rhizosphere soil of tomato.</title>
        <authorList>
            <person name="Dong H."/>
            <person name="Gao R."/>
        </authorList>
    </citation>
    <scope>NUCLEOTIDE SEQUENCE</scope>
    <source>
        <strain evidence="2">MMSM24</strain>
    </source>
</reference>